<keyword evidence="4" id="KW-0131">Cell cycle</keyword>
<evidence type="ECO:0000256" key="5">
    <source>
        <dbReference type="SAM" id="MobiDB-lite"/>
    </source>
</evidence>
<dbReference type="CDD" id="cd00200">
    <property type="entry name" value="WD40"/>
    <property type="match status" value="1"/>
</dbReference>
<dbReference type="GO" id="GO:0031145">
    <property type="term" value="P:anaphase-promoting complex-dependent catabolic process"/>
    <property type="evidence" value="ECO:0007669"/>
    <property type="project" value="TreeGrafter"/>
</dbReference>
<dbReference type="InterPro" id="IPR056150">
    <property type="entry name" value="WD40_CDC20-Fz"/>
</dbReference>
<dbReference type="InterPro" id="IPR015943">
    <property type="entry name" value="WD40/YVTN_repeat-like_dom_sf"/>
</dbReference>
<feature type="compositionally biased region" description="Low complexity" evidence="5">
    <location>
        <begin position="413"/>
        <end position="451"/>
    </location>
</feature>
<feature type="region of interest" description="Disordered" evidence="5">
    <location>
        <begin position="136"/>
        <end position="210"/>
    </location>
</feature>
<protein>
    <recommendedName>
        <fullName evidence="6">CDC20/Fizzy WD40 domain-containing protein</fullName>
    </recommendedName>
</protein>
<feature type="compositionally biased region" description="Low complexity" evidence="5">
    <location>
        <begin position="149"/>
        <end position="171"/>
    </location>
</feature>
<feature type="compositionally biased region" description="Basic and acidic residues" evidence="5">
    <location>
        <begin position="1"/>
        <end position="16"/>
    </location>
</feature>
<dbReference type="InterPro" id="IPR019775">
    <property type="entry name" value="WD40_repeat_CS"/>
</dbReference>
<feature type="domain" description="CDC20/Fizzy WD40" evidence="6">
    <location>
        <begin position="611"/>
        <end position="905"/>
    </location>
</feature>
<dbReference type="SMART" id="SM00320">
    <property type="entry name" value="WD40"/>
    <property type="match status" value="6"/>
</dbReference>
<comment type="caution">
    <text evidence="7">The sequence shown here is derived from an EMBL/GenBank/DDBJ whole genome shotgun (WGS) entry which is preliminary data.</text>
</comment>
<organism evidence="7 8">
    <name type="scientific">Tilletia indica</name>
    <dbReference type="NCBI Taxonomy" id="43049"/>
    <lineage>
        <taxon>Eukaryota</taxon>
        <taxon>Fungi</taxon>
        <taxon>Dikarya</taxon>
        <taxon>Basidiomycota</taxon>
        <taxon>Ustilaginomycotina</taxon>
        <taxon>Exobasidiomycetes</taxon>
        <taxon>Tilletiales</taxon>
        <taxon>Tilletiaceae</taxon>
        <taxon>Tilletia</taxon>
    </lineage>
</organism>
<feature type="compositionally biased region" description="Low complexity" evidence="5">
    <location>
        <begin position="498"/>
        <end position="521"/>
    </location>
</feature>
<dbReference type="InterPro" id="IPR001680">
    <property type="entry name" value="WD40_rpt"/>
</dbReference>
<reference evidence="7" key="2">
    <citation type="journal article" date="2019" name="IMA Fungus">
        <title>Genome sequencing and comparison of five Tilletia species to identify candidate genes for the detection of regulated species infecting wheat.</title>
        <authorList>
            <person name="Nguyen H.D.T."/>
            <person name="Sultana T."/>
            <person name="Kesanakurti P."/>
            <person name="Hambleton S."/>
        </authorList>
    </citation>
    <scope>NUCLEOTIDE SEQUENCE</scope>
    <source>
        <strain evidence="7">DAOMC 236416</strain>
    </source>
</reference>
<feature type="region of interest" description="Disordered" evidence="5">
    <location>
        <begin position="272"/>
        <end position="355"/>
    </location>
</feature>
<keyword evidence="3" id="KW-0677">Repeat</keyword>
<dbReference type="InterPro" id="IPR036322">
    <property type="entry name" value="WD40_repeat_dom_sf"/>
</dbReference>
<dbReference type="GO" id="GO:0010997">
    <property type="term" value="F:anaphase-promoting complex binding"/>
    <property type="evidence" value="ECO:0007669"/>
    <property type="project" value="InterPro"/>
</dbReference>
<dbReference type="PROSITE" id="PS00678">
    <property type="entry name" value="WD_REPEATS_1"/>
    <property type="match status" value="1"/>
</dbReference>
<dbReference type="EMBL" id="LWDF02000298">
    <property type="protein sequence ID" value="KAE8250678.1"/>
    <property type="molecule type" value="Genomic_DNA"/>
</dbReference>
<dbReference type="GO" id="GO:1990757">
    <property type="term" value="F:ubiquitin ligase activator activity"/>
    <property type="evidence" value="ECO:0007669"/>
    <property type="project" value="TreeGrafter"/>
</dbReference>
<dbReference type="InterPro" id="IPR033010">
    <property type="entry name" value="Cdc20/Fizzy"/>
</dbReference>
<evidence type="ECO:0000313" key="8">
    <source>
        <dbReference type="Proteomes" id="UP000077521"/>
    </source>
</evidence>
<accession>A0A177T769</accession>
<evidence type="ECO:0000259" key="6">
    <source>
        <dbReference type="Pfam" id="PF24807"/>
    </source>
</evidence>
<feature type="compositionally biased region" description="Gly residues" evidence="5">
    <location>
        <begin position="452"/>
        <end position="461"/>
    </location>
</feature>
<feature type="region of interest" description="Disordered" evidence="5">
    <location>
        <begin position="1"/>
        <end position="33"/>
    </location>
</feature>
<dbReference type="Proteomes" id="UP000077521">
    <property type="component" value="Unassembled WGS sequence"/>
</dbReference>
<feature type="compositionally biased region" description="Low complexity" evidence="5">
    <location>
        <begin position="272"/>
        <end position="288"/>
    </location>
</feature>
<evidence type="ECO:0000256" key="4">
    <source>
        <dbReference type="ARBA" id="ARBA00023306"/>
    </source>
</evidence>
<sequence length="931" mass="94423">MHAETSRAGAAREARLRSTTADSPLSSSSSASALMAATTAAAAAAAASAATPASSSSSAAQSPRTPRRGKARSITYGDRFIPSRDGSDMQAAYQLMTDDLNAPSRSKRKLTADMDAQKEEANQAFSSLLTTELFGLPTPPKVNHNRTHSASASASANASASASPLPSGSASRPNSNSTSQHHSSADHRRSTSVAGIPPANGNGTGPAGRNAAAWTTWMAEAATRAAADGGAAGMYAHGTAAVQHPQHHATPRSAAAMGVGIVAGVGYASPSTGAGSGATAGTATATGTGTAGNGSGSRAGTPQQGQSGNGPESSSGSSASSTSSATGGAQPTNSEQAGQQPPTSDAVPSVAAPAAVPGPTVAAPAAGSGMGPSSGMMISSSGSLMHATNFSGAPTPTTPTKRNLLSYRSPSVGRSAGRTMAASGSSSSTGTGTANGIVSTAASSSSSPAPGDGAGSSGGMRGVRSSHSSTPGTPRTPGRAAAVSTGADDDVEMTMLRSGGSSSSLGAGTVSNENLGLARPGSGAGGRPAGLFGGVSSIRGGNGSNGGGGGNDGTGGGNGVNNAGLGMMDVMIDSPTHKAYSLSPVKLESQRMLLSPRRTPRTMSKVPYKVLDAPDLADDFYLNLVDWSPSNVLGVGLGHCVYLWSAKTAQVSKLVDLSGSKDRVTGLSWAGRGPHIAVGTDAGLVQIYDAEKMKLIRTHRGHTGRVGALAWNEHILSSGSRDRLIFHHDVRVREQYVAALAGHRQEVCGLKWSPESNQLASGGNDNKLMIWDGLHTTPLHRFTRHEAAIKALAWSPHQHGLLASGGGTADMKIRFWNTLTGQMLQEVDTGSQVCNLMWSKTANEVVSTHGYSAGKVQNQIQVWRYPTMQPLATLTGHTMRVLYLAMSPDGETIVTGAGDETLRFWDLNTPSKSQLEKRNESAAFNAFAKIR</sequence>
<gene>
    <name evidence="7" type="ORF">A4X13_0g4492</name>
</gene>
<dbReference type="GO" id="GO:0005680">
    <property type="term" value="C:anaphase-promoting complex"/>
    <property type="evidence" value="ECO:0007669"/>
    <property type="project" value="TreeGrafter"/>
</dbReference>
<dbReference type="PANTHER" id="PTHR19918:SF1">
    <property type="entry name" value="FIZZY-RELATED PROTEIN HOMOLOG"/>
    <property type="match status" value="1"/>
</dbReference>
<feature type="region of interest" description="Disordered" evidence="5">
    <location>
        <begin position="45"/>
        <end position="85"/>
    </location>
</feature>
<name>A0A177T769_9BASI</name>
<dbReference type="Pfam" id="PF24807">
    <property type="entry name" value="WD40_CDC20-Fz"/>
    <property type="match status" value="1"/>
</dbReference>
<dbReference type="PROSITE" id="PS50294">
    <property type="entry name" value="WD_REPEATS_REGION"/>
    <property type="match status" value="2"/>
</dbReference>
<dbReference type="PROSITE" id="PS50082">
    <property type="entry name" value="WD_REPEATS_2"/>
    <property type="match status" value="2"/>
</dbReference>
<evidence type="ECO:0000256" key="3">
    <source>
        <dbReference type="ARBA" id="ARBA00022737"/>
    </source>
</evidence>
<reference evidence="7" key="1">
    <citation type="submission" date="2016-04" db="EMBL/GenBank/DDBJ databases">
        <authorList>
            <person name="Nguyen H.D."/>
            <person name="Samba Siva P."/>
            <person name="Cullis J."/>
            <person name="Levesque C.A."/>
            <person name="Hambleton S."/>
        </authorList>
    </citation>
    <scope>NUCLEOTIDE SEQUENCE</scope>
    <source>
        <strain evidence="7">DAOMC 236416</strain>
    </source>
</reference>
<evidence type="ECO:0000313" key="7">
    <source>
        <dbReference type="EMBL" id="KAE8250678.1"/>
    </source>
</evidence>
<feature type="region of interest" description="Disordered" evidence="5">
    <location>
        <begin position="387"/>
        <end position="523"/>
    </location>
</feature>
<feature type="compositionally biased region" description="Low complexity" evidence="5">
    <location>
        <begin position="298"/>
        <end position="332"/>
    </location>
</feature>
<feature type="compositionally biased region" description="Polar residues" evidence="5">
    <location>
        <begin position="172"/>
        <end position="182"/>
    </location>
</feature>
<feature type="compositionally biased region" description="Low complexity" evidence="5">
    <location>
        <begin position="45"/>
        <end position="60"/>
    </location>
</feature>
<feature type="region of interest" description="Disordered" evidence="5">
    <location>
        <begin position="536"/>
        <end position="558"/>
    </location>
</feature>
<feature type="compositionally biased region" description="Gly residues" evidence="5">
    <location>
        <begin position="540"/>
        <end position="558"/>
    </location>
</feature>
<evidence type="ECO:0000256" key="1">
    <source>
        <dbReference type="ARBA" id="ARBA00006445"/>
    </source>
</evidence>
<feature type="compositionally biased region" description="Low complexity" evidence="5">
    <location>
        <begin position="341"/>
        <end position="355"/>
    </location>
</feature>
<dbReference type="SUPFAM" id="SSF50978">
    <property type="entry name" value="WD40 repeat-like"/>
    <property type="match status" value="1"/>
</dbReference>
<dbReference type="AlphaFoldDB" id="A0A177T769"/>
<dbReference type="GO" id="GO:1905786">
    <property type="term" value="P:positive regulation of anaphase-promoting complex-dependent catabolic process"/>
    <property type="evidence" value="ECO:0007669"/>
    <property type="project" value="TreeGrafter"/>
</dbReference>
<feature type="compositionally biased region" description="Polar residues" evidence="5">
    <location>
        <begin position="387"/>
        <end position="409"/>
    </location>
</feature>
<feature type="compositionally biased region" description="Low complexity" evidence="5">
    <location>
        <begin position="18"/>
        <end position="33"/>
    </location>
</feature>
<feature type="compositionally biased region" description="Low complexity" evidence="5">
    <location>
        <begin position="194"/>
        <end position="210"/>
    </location>
</feature>
<evidence type="ECO:0000256" key="2">
    <source>
        <dbReference type="ARBA" id="ARBA00022574"/>
    </source>
</evidence>
<dbReference type="Gene3D" id="2.130.10.10">
    <property type="entry name" value="YVTN repeat-like/Quinoprotein amine dehydrogenase"/>
    <property type="match status" value="1"/>
</dbReference>
<proteinExistence type="inferred from homology"/>
<comment type="similarity">
    <text evidence="1">Belongs to the WD repeat CDC20/Fizzy family.</text>
</comment>
<dbReference type="PANTHER" id="PTHR19918">
    <property type="entry name" value="CELL DIVISION CYCLE 20 CDC20 FIZZY -RELATED"/>
    <property type="match status" value="1"/>
</dbReference>
<keyword evidence="8" id="KW-1185">Reference proteome</keyword>
<keyword evidence="2" id="KW-0853">WD repeat</keyword>